<feature type="non-terminal residue" evidence="2">
    <location>
        <position position="221"/>
    </location>
</feature>
<name>A0A1F7RHL0_9BACT</name>
<evidence type="ECO:0000313" key="3">
    <source>
        <dbReference type="Proteomes" id="UP000179266"/>
    </source>
</evidence>
<dbReference type="Pfam" id="PF17131">
    <property type="entry name" value="LolA_like"/>
    <property type="match status" value="1"/>
</dbReference>
<dbReference type="InterPro" id="IPR033399">
    <property type="entry name" value="TP_0789-like"/>
</dbReference>
<proteinExistence type="predicted"/>
<feature type="domain" description="Uncharacterized protein TP-0789" evidence="1">
    <location>
        <begin position="71"/>
        <end position="217"/>
    </location>
</feature>
<organism evidence="2 3">
    <name type="scientific">Candidatus Schekmanbacteria bacterium RBG_13_48_7</name>
    <dbReference type="NCBI Taxonomy" id="1817878"/>
    <lineage>
        <taxon>Bacteria</taxon>
        <taxon>Candidatus Schekmaniibacteriota</taxon>
    </lineage>
</organism>
<reference evidence="2 3" key="1">
    <citation type="journal article" date="2016" name="Nat. Commun.">
        <title>Thousands of microbial genomes shed light on interconnected biogeochemical processes in an aquifer system.</title>
        <authorList>
            <person name="Anantharaman K."/>
            <person name="Brown C.T."/>
            <person name="Hug L.A."/>
            <person name="Sharon I."/>
            <person name="Castelle C.J."/>
            <person name="Probst A.J."/>
            <person name="Thomas B.C."/>
            <person name="Singh A."/>
            <person name="Wilkins M.J."/>
            <person name="Karaoz U."/>
            <person name="Brodie E.L."/>
            <person name="Williams K.H."/>
            <person name="Hubbard S.S."/>
            <person name="Banfield J.F."/>
        </authorList>
    </citation>
    <scope>NUCLEOTIDE SEQUENCE [LARGE SCALE GENOMIC DNA]</scope>
</reference>
<accession>A0A1F7RHL0</accession>
<comment type="caution">
    <text evidence="2">The sequence shown here is derived from an EMBL/GenBank/DDBJ whole genome shotgun (WGS) entry which is preliminary data.</text>
</comment>
<dbReference type="CDD" id="cd16329">
    <property type="entry name" value="LolA_like"/>
    <property type="match status" value="1"/>
</dbReference>
<dbReference type="Gene3D" id="2.50.20.10">
    <property type="entry name" value="Lipoprotein localisation LolA/LolB/LppX"/>
    <property type="match status" value="1"/>
</dbReference>
<evidence type="ECO:0000259" key="1">
    <source>
        <dbReference type="Pfam" id="PF17131"/>
    </source>
</evidence>
<dbReference type="EMBL" id="MGDD01000356">
    <property type="protein sequence ID" value="OGL41055.1"/>
    <property type="molecule type" value="Genomic_DNA"/>
</dbReference>
<evidence type="ECO:0000313" key="2">
    <source>
        <dbReference type="EMBL" id="OGL41055.1"/>
    </source>
</evidence>
<dbReference type="Proteomes" id="UP000179266">
    <property type="component" value="Unassembled WGS sequence"/>
</dbReference>
<sequence>MSIFVFTFVFTTISISTVIPKTLTGSNQAEEIVNKMDELYRADSSKATVEMEIITPNWQRTLKMNIWSFGLEKNFIRILEPKKEHGIATLRIGNEMWNFLPKTNKVLKIPPSMMMSSWMGSDFTNDDLVKEFTFRESYNFELTTWDKSEDGILYVKCIPKKDLPIVWGYIIIAVHEESYLPVWEKFYDEKDKLMREIFFKEIKTFNNRMIPSVMELIPSTK</sequence>
<protein>
    <recommendedName>
        <fullName evidence="1">Uncharacterized protein TP-0789 domain-containing protein</fullName>
    </recommendedName>
</protein>
<gene>
    <name evidence="2" type="ORF">A2161_18015</name>
</gene>
<dbReference type="AlphaFoldDB" id="A0A1F7RHL0"/>